<comment type="caution">
    <text evidence="2">The sequence shown here is derived from an EMBL/GenBank/DDBJ whole genome shotgun (WGS) entry which is preliminary data.</text>
</comment>
<organism evidence="2 3">
    <name type="scientific">Candidatus Nomurabacteria bacterium RIFOXYA2_FULL_42_12</name>
    <dbReference type="NCBI Taxonomy" id="1801801"/>
    <lineage>
        <taxon>Bacteria</taxon>
        <taxon>Candidatus Nomuraibacteriota</taxon>
    </lineage>
</organism>
<feature type="chain" id="PRO_5009527547" description="DUF5667 domain-containing protein" evidence="1">
    <location>
        <begin position="24"/>
        <end position="68"/>
    </location>
</feature>
<dbReference type="Proteomes" id="UP000178138">
    <property type="component" value="Unassembled WGS sequence"/>
</dbReference>
<evidence type="ECO:0000313" key="3">
    <source>
        <dbReference type="Proteomes" id="UP000178138"/>
    </source>
</evidence>
<proteinExistence type="predicted"/>
<name>A0A1F6YLQ4_9BACT</name>
<protein>
    <recommendedName>
        <fullName evidence="4">DUF5667 domain-containing protein</fullName>
    </recommendedName>
</protein>
<accession>A0A1F6YLQ4</accession>
<dbReference type="AlphaFoldDB" id="A0A1F6YLQ4"/>
<evidence type="ECO:0008006" key="4">
    <source>
        <dbReference type="Google" id="ProtNLM"/>
    </source>
</evidence>
<feature type="signal peptide" evidence="1">
    <location>
        <begin position="1"/>
        <end position="23"/>
    </location>
</feature>
<gene>
    <name evidence="2" type="ORF">A2225_01895</name>
</gene>
<evidence type="ECO:0000313" key="2">
    <source>
        <dbReference type="EMBL" id="OGJ07267.1"/>
    </source>
</evidence>
<sequence>MMKKSLFLGLIFSVFFSATVAFAAAPTVSGLSTAFKNYVSLPKPIAIADLVIAYKNFISSLPPVMPTP</sequence>
<dbReference type="EMBL" id="MFVZ01000016">
    <property type="protein sequence ID" value="OGJ07267.1"/>
    <property type="molecule type" value="Genomic_DNA"/>
</dbReference>
<evidence type="ECO:0000256" key="1">
    <source>
        <dbReference type="SAM" id="SignalP"/>
    </source>
</evidence>
<reference evidence="2 3" key="1">
    <citation type="journal article" date="2016" name="Nat. Commun.">
        <title>Thousands of microbial genomes shed light on interconnected biogeochemical processes in an aquifer system.</title>
        <authorList>
            <person name="Anantharaman K."/>
            <person name="Brown C.T."/>
            <person name="Hug L.A."/>
            <person name="Sharon I."/>
            <person name="Castelle C.J."/>
            <person name="Probst A.J."/>
            <person name="Thomas B.C."/>
            <person name="Singh A."/>
            <person name="Wilkins M.J."/>
            <person name="Karaoz U."/>
            <person name="Brodie E.L."/>
            <person name="Williams K.H."/>
            <person name="Hubbard S.S."/>
            <person name="Banfield J.F."/>
        </authorList>
    </citation>
    <scope>NUCLEOTIDE SEQUENCE [LARGE SCALE GENOMIC DNA]</scope>
</reference>
<keyword evidence="1" id="KW-0732">Signal</keyword>